<evidence type="ECO:0000313" key="2">
    <source>
        <dbReference type="Proteomes" id="UP000245489"/>
    </source>
</evidence>
<gene>
    <name evidence="1" type="ORF">LV89_01731</name>
</gene>
<accession>A0A316E9I4</accession>
<proteinExistence type="predicted"/>
<reference evidence="1 2" key="1">
    <citation type="submission" date="2018-05" db="EMBL/GenBank/DDBJ databases">
        <title>Genomic Encyclopedia of Archaeal and Bacterial Type Strains, Phase II (KMG-II): from individual species to whole genera.</title>
        <authorList>
            <person name="Goeker M."/>
        </authorList>
    </citation>
    <scope>NUCLEOTIDE SEQUENCE [LARGE SCALE GENOMIC DNA]</scope>
    <source>
        <strain evidence="1 2">DSM 22214</strain>
    </source>
</reference>
<sequence>MKNYMFYMKNYILEIVHQKSFKTDEFIEIVQCEGIVEYFFTKT</sequence>
<organism evidence="1 2">
    <name type="scientific">Arcicella aurantiaca</name>
    <dbReference type="NCBI Taxonomy" id="591202"/>
    <lineage>
        <taxon>Bacteria</taxon>
        <taxon>Pseudomonadati</taxon>
        <taxon>Bacteroidota</taxon>
        <taxon>Cytophagia</taxon>
        <taxon>Cytophagales</taxon>
        <taxon>Flectobacillaceae</taxon>
        <taxon>Arcicella</taxon>
    </lineage>
</organism>
<keyword evidence="2" id="KW-1185">Reference proteome</keyword>
<evidence type="ECO:0000313" key="1">
    <source>
        <dbReference type="EMBL" id="PWK27418.1"/>
    </source>
</evidence>
<dbReference type="AlphaFoldDB" id="A0A316E9I4"/>
<protein>
    <submittedName>
        <fullName evidence="1">Uncharacterized protein</fullName>
    </submittedName>
</protein>
<name>A0A316E9I4_9BACT</name>
<comment type="caution">
    <text evidence="1">The sequence shown here is derived from an EMBL/GenBank/DDBJ whole genome shotgun (WGS) entry which is preliminary data.</text>
</comment>
<dbReference type="Proteomes" id="UP000245489">
    <property type="component" value="Unassembled WGS sequence"/>
</dbReference>
<dbReference type="EMBL" id="QGGO01000007">
    <property type="protein sequence ID" value="PWK27418.1"/>
    <property type="molecule type" value="Genomic_DNA"/>
</dbReference>